<protein>
    <submittedName>
        <fullName evidence="1">Uncharacterized protein</fullName>
    </submittedName>
</protein>
<name>A0A9Q3YIK7_VIBPH</name>
<proteinExistence type="predicted"/>
<dbReference type="EMBL" id="JACVHL010000006">
    <property type="protein sequence ID" value="MCC3804973.1"/>
    <property type="molecule type" value="Genomic_DNA"/>
</dbReference>
<comment type="caution">
    <text evidence="1">The sequence shown here is derived from an EMBL/GenBank/DDBJ whole genome shotgun (WGS) entry which is preliminary data.</text>
</comment>
<organism evidence="1 2">
    <name type="scientific">Vibrio parahaemolyticus</name>
    <dbReference type="NCBI Taxonomy" id="670"/>
    <lineage>
        <taxon>Bacteria</taxon>
        <taxon>Pseudomonadati</taxon>
        <taxon>Pseudomonadota</taxon>
        <taxon>Gammaproteobacteria</taxon>
        <taxon>Vibrionales</taxon>
        <taxon>Vibrionaceae</taxon>
        <taxon>Vibrio</taxon>
    </lineage>
</organism>
<accession>A0A9Q3YIK7</accession>
<sequence length="477" mass="56369">MKQIRLLCRTAHTYGFHKNKIGFDKHNFRLDDLTPEERNYHPERTKNNVVFRQGKIIESSQLSALLAEIDQDQQNKLKQIKGGMSDKYVGELNLTRSKSKSKLKKWANNASNPLERDFFNELLSRVGVEKIYAKKALKTLSSFGKIKKFNDKKKALDQLEKCNKLLKIHDNGSMSLKVISSEKIFKIPDQHETTISAEDWHTLIQKFHNQFYSDYDAYYTAIHLDEKQENPHAHHRLSGYNNVTKQFDLPDHELNMVRRLYNKPDLFRGKKWSKLTPNEVEHFGQLYQNIMFKYCNTQLQKIGYSINAVKRTPEQVKKDAHHYSNLKIRQRVHNGVNQLNGDKTELMEAVSDLKHQEQHWKDKAGQERRTAINWNKKAKQQKELFQRTKANLTQWFEEKFEQWFNGLLTFKKSNLDQDLTKPVELHLALAQEREQAGKILMDEVKQGLQQDQSRRYEREFAKQQKILSRNTYKSFGM</sequence>
<evidence type="ECO:0000313" key="2">
    <source>
        <dbReference type="Proteomes" id="UP000726777"/>
    </source>
</evidence>
<gene>
    <name evidence="1" type="ORF">IB292_07955</name>
</gene>
<dbReference type="Proteomes" id="UP000726777">
    <property type="component" value="Unassembled WGS sequence"/>
</dbReference>
<evidence type="ECO:0000313" key="1">
    <source>
        <dbReference type="EMBL" id="MCC3804973.1"/>
    </source>
</evidence>
<dbReference type="RefSeq" id="WP_182020519.1">
    <property type="nucleotide sequence ID" value="NZ_CAJDZF010000002.1"/>
</dbReference>
<dbReference type="AlphaFoldDB" id="A0A9Q3YIK7"/>
<reference evidence="1" key="1">
    <citation type="submission" date="2020-09" db="EMBL/GenBank/DDBJ databases">
        <title>Genome sequence of Vibrio parahaemolyticus isolates.</title>
        <authorList>
            <person name="Hammerl J.A."/>
            <person name="Strauch E."/>
        </authorList>
    </citation>
    <scope>NUCLEOTIDE SEQUENCE</scope>
    <source>
        <strain evidence="1">17-VB00146</strain>
    </source>
</reference>